<dbReference type="Gene3D" id="1.10.8.100">
    <property type="entry name" value="Ribosomal RNA adenine dimethylase-like, domain 2"/>
    <property type="match status" value="1"/>
</dbReference>
<dbReference type="GO" id="GO:0003723">
    <property type="term" value="F:RNA binding"/>
    <property type="evidence" value="ECO:0007669"/>
    <property type="project" value="UniProtKB-KW"/>
</dbReference>
<evidence type="ECO:0000256" key="2">
    <source>
        <dbReference type="ARBA" id="ARBA00022603"/>
    </source>
</evidence>
<dbReference type="GO" id="GO:0034246">
    <property type="term" value="F:mitochondrial transcription factor activity"/>
    <property type="evidence" value="ECO:0007669"/>
    <property type="project" value="TreeGrafter"/>
</dbReference>
<comment type="function">
    <text evidence="6">Mitochondrial transcription factor that confers selective promoter recognition on the core subunit of the yeast mitochondrial RNA polymerase. Interacts with DNA in a non-specific manner.</text>
</comment>
<comment type="subcellular location">
    <subcellularLocation>
        <location evidence="1">Mitochondrion</location>
    </subcellularLocation>
</comment>
<evidence type="ECO:0000313" key="9">
    <source>
        <dbReference type="Proteomes" id="UP000242287"/>
    </source>
</evidence>
<dbReference type="GO" id="GO:0005759">
    <property type="term" value="C:mitochondrial matrix"/>
    <property type="evidence" value="ECO:0007669"/>
    <property type="project" value="TreeGrafter"/>
</dbReference>
<keyword evidence="7" id="KW-0698">rRNA processing</keyword>
<dbReference type="PANTHER" id="PTHR11727:SF17">
    <property type="entry name" value="DIMETHYLADENOSINE TRANSFERASE 1, MITOCHONDRIAL"/>
    <property type="match status" value="1"/>
</dbReference>
<dbReference type="Pfam" id="PF00398">
    <property type="entry name" value="RrnaAD"/>
    <property type="match status" value="1"/>
</dbReference>
<evidence type="ECO:0000256" key="5">
    <source>
        <dbReference type="ARBA" id="ARBA00022884"/>
    </source>
</evidence>
<evidence type="ECO:0000256" key="4">
    <source>
        <dbReference type="ARBA" id="ARBA00022691"/>
    </source>
</evidence>
<dbReference type="SUPFAM" id="SSF53335">
    <property type="entry name" value="S-adenosyl-L-methionine-dependent methyltransferases"/>
    <property type="match status" value="1"/>
</dbReference>
<dbReference type="GO" id="GO:0000179">
    <property type="term" value="F:rRNA (adenine-N6,N6-)-dimethyltransferase activity"/>
    <property type="evidence" value="ECO:0007669"/>
    <property type="project" value="TreeGrafter"/>
</dbReference>
<name>A0A2A9NWK8_9AGAR</name>
<keyword evidence="2 7" id="KW-0489">Methyltransferase</keyword>
<dbReference type="InterPro" id="IPR029063">
    <property type="entry name" value="SAM-dependent_MTases_sf"/>
</dbReference>
<sequence length="396" mass="45168">MTLMCNLLLPRFHAPFPRRAYPIKLPHASFKHTKSPLPDVSERAHLPPRVEWRKRFPAIQPSVSHRVSLNNPESARLVASAFVPSTSRDKVIIEAFPGPGQLTRALLELPKERIKKIIVLEDYPNYLEYLFPLETVDSRVKVLPVPGFNWDSYTHIDELKLLDDVPKVAWEDGIHPQLHFISHLPSTVEGEQLVAQLFRSIPDQQWLFQYGRVPMSFVLSDYLWKRISSPISTNERCKLTVIAEATSMCSPAVPPQALLPYATHFHPARPLNPDKERKFSSRRVGNPFQAVNTYPLEDQAIKKGQLDYWDFCLRRLFVLKATSLAKAIPPLAPGAQTLIKMVTDPDLPLSETLNIEKAPRSLTVEEWKILVKAFHEWPFAPEDLSIGDTFVTKERG</sequence>
<dbReference type="EMBL" id="KZ301982">
    <property type="protein sequence ID" value="PFH52092.1"/>
    <property type="molecule type" value="Genomic_DNA"/>
</dbReference>
<evidence type="ECO:0000256" key="3">
    <source>
        <dbReference type="ARBA" id="ARBA00022679"/>
    </source>
</evidence>
<evidence type="ECO:0000256" key="1">
    <source>
        <dbReference type="ARBA" id="ARBA00004173"/>
    </source>
</evidence>
<dbReference type="PANTHER" id="PTHR11727">
    <property type="entry name" value="DIMETHYLADENOSINE TRANSFERASE"/>
    <property type="match status" value="1"/>
</dbReference>
<dbReference type="Gene3D" id="3.40.50.150">
    <property type="entry name" value="Vaccinia Virus protein VP39"/>
    <property type="match status" value="1"/>
</dbReference>
<dbReference type="InterPro" id="IPR023165">
    <property type="entry name" value="rRNA_Ade_diMease-like_C"/>
</dbReference>
<evidence type="ECO:0000313" key="8">
    <source>
        <dbReference type="EMBL" id="PFH52092.1"/>
    </source>
</evidence>
<dbReference type="GO" id="GO:0006391">
    <property type="term" value="P:transcription initiation at mitochondrial promoter"/>
    <property type="evidence" value="ECO:0007669"/>
    <property type="project" value="TreeGrafter"/>
</dbReference>
<comment type="similarity">
    <text evidence="7">Belongs to the class I-like SAM-binding methyltransferase superfamily. rRNA adenine N(6)-methyltransferase family.</text>
</comment>
<accession>A0A2A9NWK8</accession>
<dbReference type="EC" id="2.1.1.-" evidence="7"/>
<keyword evidence="5" id="KW-0694">RNA-binding</keyword>
<dbReference type="Proteomes" id="UP000242287">
    <property type="component" value="Unassembled WGS sequence"/>
</dbReference>
<protein>
    <recommendedName>
        <fullName evidence="7">rRNA adenine N(6)-methyltransferase</fullName>
        <ecNumber evidence="7">2.1.1.-</ecNumber>
    </recommendedName>
</protein>
<evidence type="ECO:0000256" key="7">
    <source>
        <dbReference type="RuleBase" id="RU362106"/>
    </source>
</evidence>
<keyword evidence="3 7" id="KW-0808">Transferase</keyword>
<evidence type="ECO:0000256" key="6">
    <source>
        <dbReference type="ARBA" id="ARBA00024915"/>
    </source>
</evidence>
<keyword evidence="4 7" id="KW-0949">S-adenosyl-L-methionine</keyword>
<proteinExistence type="inferred from homology"/>
<organism evidence="8 9">
    <name type="scientific">Amanita thiersii Skay4041</name>
    <dbReference type="NCBI Taxonomy" id="703135"/>
    <lineage>
        <taxon>Eukaryota</taxon>
        <taxon>Fungi</taxon>
        <taxon>Dikarya</taxon>
        <taxon>Basidiomycota</taxon>
        <taxon>Agaricomycotina</taxon>
        <taxon>Agaricomycetes</taxon>
        <taxon>Agaricomycetidae</taxon>
        <taxon>Agaricales</taxon>
        <taxon>Pluteineae</taxon>
        <taxon>Amanitaceae</taxon>
        <taxon>Amanita</taxon>
    </lineage>
</organism>
<gene>
    <name evidence="8" type="ORF">AMATHDRAFT_39801</name>
</gene>
<keyword evidence="9" id="KW-1185">Reference proteome</keyword>
<dbReference type="AlphaFoldDB" id="A0A2A9NWK8"/>
<dbReference type="InterPro" id="IPR001737">
    <property type="entry name" value="KsgA/Erm"/>
</dbReference>
<reference evidence="8 9" key="1">
    <citation type="submission" date="2014-02" db="EMBL/GenBank/DDBJ databases">
        <title>Transposable element dynamics among asymbiotic and ectomycorrhizal Amanita fungi.</title>
        <authorList>
            <consortium name="DOE Joint Genome Institute"/>
            <person name="Hess J."/>
            <person name="Skrede I."/>
            <person name="Wolfe B."/>
            <person name="LaButti K."/>
            <person name="Ohm R.A."/>
            <person name="Grigoriev I.V."/>
            <person name="Pringle A."/>
        </authorList>
    </citation>
    <scope>NUCLEOTIDE SEQUENCE [LARGE SCALE GENOMIC DNA]</scope>
    <source>
        <strain evidence="8 9">SKay4041</strain>
    </source>
</reference>
<dbReference type="STRING" id="703135.A0A2A9NWK8"/>
<dbReference type="OrthoDB" id="16079at2759"/>